<organism evidence="1">
    <name type="scientific">Anguilla anguilla</name>
    <name type="common">European freshwater eel</name>
    <name type="synonym">Muraena anguilla</name>
    <dbReference type="NCBI Taxonomy" id="7936"/>
    <lineage>
        <taxon>Eukaryota</taxon>
        <taxon>Metazoa</taxon>
        <taxon>Chordata</taxon>
        <taxon>Craniata</taxon>
        <taxon>Vertebrata</taxon>
        <taxon>Euteleostomi</taxon>
        <taxon>Actinopterygii</taxon>
        <taxon>Neopterygii</taxon>
        <taxon>Teleostei</taxon>
        <taxon>Anguilliformes</taxon>
        <taxon>Anguillidae</taxon>
        <taxon>Anguilla</taxon>
    </lineage>
</organism>
<protein>
    <submittedName>
        <fullName evidence="1">Uncharacterized protein</fullName>
    </submittedName>
</protein>
<evidence type="ECO:0000313" key="1">
    <source>
        <dbReference type="EMBL" id="JAH14493.1"/>
    </source>
</evidence>
<dbReference type="EMBL" id="GBXM01094084">
    <property type="protein sequence ID" value="JAH14493.1"/>
    <property type="molecule type" value="Transcribed_RNA"/>
</dbReference>
<proteinExistence type="predicted"/>
<reference evidence="1" key="1">
    <citation type="submission" date="2014-11" db="EMBL/GenBank/DDBJ databases">
        <authorList>
            <person name="Amaro Gonzalez C."/>
        </authorList>
    </citation>
    <scope>NUCLEOTIDE SEQUENCE</scope>
</reference>
<dbReference type="AlphaFoldDB" id="A0A0E9QEF7"/>
<reference evidence="1" key="2">
    <citation type="journal article" date="2015" name="Fish Shellfish Immunol.">
        <title>Early steps in the European eel (Anguilla anguilla)-Vibrio vulnificus interaction in the gills: Role of the RtxA13 toxin.</title>
        <authorList>
            <person name="Callol A."/>
            <person name="Pajuelo D."/>
            <person name="Ebbesson L."/>
            <person name="Teles M."/>
            <person name="MacKenzie S."/>
            <person name="Amaro C."/>
        </authorList>
    </citation>
    <scope>NUCLEOTIDE SEQUENCE</scope>
</reference>
<sequence>MKLFTFSFNEISCIKQVKLYRSWIIISLPSRVQNLRVILI</sequence>
<name>A0A0E9QEF7_ANGAN</name>
<accession>A0A0E9QEF7</accession>